<dbReference type="InterPro" id="IPR043165">
    <property type="entry name" value="TruD_insert_sf"/>
</dbReference>
<evidence type="ECO:0000313" key="6">
    <source>
        <dbReference type="Proteomes" id="UP000031599"/>
    </source>
</evidence>
<feature type="domain" description="TRUD" evidence="4">
    <location>
        <begin position="200"/>
        <end position="349"/>
    </location>
</feature>
<reference evidence="5 6" key="1">
    <citation type="submission" date="2014-12" db="EMBL/GenBank/DDBJ databases">
        <title>Genome assembly of Enhygromyxa salina DSM 15201.</title>
        <authorList>
            <person name="Sharma G."/>
            <person name="Subramanian S."/>
        </authorList>
    </citation>
    <scope>NUCLEOTIDE SEQUENCE [LARGE SCALE GENOMIC DNA]</scope>
    <source>
        <strain evidence="5 6">DSM 15201</strain>
    </source>
</reference>
<evidence type="ECO:0000259" key="4">
    <source>
        <dbReference type="PROSITE" id="PS50984"/>
    </source>
</evidence>
<dbReference type="InterPro" id="IPR001656">
    <property type="entry name" value="PsdUridine_synth_TruD"/>
</dbReference>
<evidence type="ECO:0000256" key="3">
    <source>
        <dbReference type="ARBA" id="ARBA00023235"/>
    </source>
</evidence>
<evidence type="ECO:0000256" key="1">
    <source>
        <dbReference type="ARBA" id="ARBA00007953"/>
    </source>
</evidence>
<dbReference type="GO" id="GO:0008033">
    <property type="term" value="P:tRNA processing"/>
    <property type="evidence" value="ECO:0007669"/>
    <property type="project" value="UniProtKB-KW"/>
</dbReference>
<dbReference type="Gene3D" id="3.30.2340.10">
    <property type="entry name" value="TruD, insertion domain"/>
    <property type="match status" value="1"/>
</dbReference>
<dbReference type="InterPro" id="IPR011760">
    <property type="entry name" value="PsdUridine_synth_TruD_insert"/>
</dbReference>
<comment type="caution">
    <text evidence="5">The sequence shown here is derived from an EMBL/GenBank/DDBJ whole genome shotgun (WGS) entry which is preliminary data.</text>
</comment>
<dbReference type="InterPro" id="IPR020103">
    <property type="entry name" value="PsdUridine_synth_cat_dom_sf"/>
</dbReference>
<comment type="similarity">
    <text evidence="1">Belongs to the pseudouridine synthase TruD family.</text>
</comment>
<dbReference type="GO" id="GO:0140098">
    <property type="term" value="F:catalytic activity, acting on RNA"/>
    <property type="evidence" value="ECO:0007669"/>
    <property type="project" value="UniProtKB-ARBA"/>
</dbReference>
<dbReference type="AlphaFoldDB" id="A0A0C1ZKM7"/>
<dbReference type="PROSITE" id="PS50984">
    <property type="entry name" value="TRUD"/>
    <property type="match status" value="1"/>
</dbReference>
<dbReference type="Pfam" id="PF01142">
    <property type="entry name" value="TruD"/>
    <property type="match status" value="2"/>
</dbReference>
<dbReference type="InterPro" id="IPR042214">
    <property type="entry name" value="TruD_catalytic"/>
</dbReference>
<dbReference type="PANTHER" id="PTHR47811:SF1">
    <property type="entry name" value="TRNA PSEUDOURIDINE SYNTHASE D"/>
    <property type="match status" value="1"/>
</dbReference>
<protein>
    <submittedName>
        <fullName evidence="5">tRNA pseudouridine 13 synthase</fullName>
    </submittedName>
</protein>
<dbReference type="PROSITE" id="PS01268">
    <property type="entry name" value="UPF0024"/>
    <property type="match status" value="1"/>
</dbReference>
<dbReference type="GO" id="GO:0005829">
    <property type="term" value="C:cytosol"/>
    <property type="evidence" value="ECO:0007669"/>
    <property type="project" value="TreeGrafter"/>
</dbReference>
<dbReference type="GO" id="GO:0003723">
    <property type="term" value="F:RNA binding"/>
    <property type="evidence" value="ECO:0007669"/>
    <property type="project" value="InterPro"/>
</dbReference>
<dbReference type="Proteomes" id="UP000031599">
    <property type="component" value="Unassembled WGS sequence"/>
</dbReference>
<keyword evidence="3" id="KW-0413">Isomerase</keyword>
<dbReference type="SUPFAM" id="SSF55120">
    <property type="entry name" value="Pseudouridine synthase"/>
    <property type="match status" value="1"/>
</dbReference>
<dbReference type="InterPro" id="IPR020119">
    <property type="entry name" value="PsdUridine_synth_TruD_CS"/>
</dbReference>
<dbReference type="Gene3D" id="3.30.2350.20">
    <property type="entry name" value="TruD, catalytic domain"/>
    <property type="match status" value="1"/>
</dbReference>
<name>A0A0C1ZKM7_9BACT</name>
<evidence type="ECO:0000256" key="2">
    <source>
        <dbReference type="ARBA" id="ARBA00022694"/>
    </source>
</evidence>
<dbReference type="PANTHER" id="PTHR47811">
    <property type="entry name" value="TRNA PSEUDOURIDINE SYNTHASE D"/>
    <property type="match status" value="1"/>
</dbReference>
<dbReference type="GO" id="GO:0009982">
    <property type="term" value="F:pseudouridine synthase activity"/>
    <property type="evidence" value="ECO:0007669"/>
    <property type="project" value="InterPro"/>
</dbReference>
<gene>
    <name evidence="5" type="ORF">DB30_01951</name>
</gene>
<organism evidence="5 6">
    <name type="scientific">Enhygromyxa salina</name>
    <dbReference type="NCBI Taxonomy" id="215803"/>
    <lineage>
        <taxon>Bacteria</taxon>
        <taxon>Pseudomonadati</taxon>
        <taxon>Myxococcota</taxon>
        <taxon>Polyangia</taxon>
        <taxon>Nannocystales</taxon>
        <taxon>Nannocystaceae</taxon>
        <taxon>Enhygromyxa</taxon>
    </lineage>
</organism>
<evidence type="ECO:0000313" key="5">
    <source>
        <dbReference type="EMBL" id="KIG18064.1"/>
    </source>
</evidence>
<dbReference type="CDD" id="cd02552">
    <property type="entry name" value="PseudoU_synth_TruD_like"/>
    <property type="match status" value="1"/>
</dbReference>
<accession>A0A0C1ZKM7</accession>
<sequence length="394" mass="42669">MGARLLPEQLSSARARASRPLADAFADWFTVASELIQAVSDPPRECADLPDIGGATRLRAEDFEVEELPAYEADGSPGHLLVWMRKRAFTTEDAIREVSRQLGIPRQEIGLAGLKDRNAVTRQQISLPYTRPEGAAAYLARFEHGAIELSDPRPHSHKLRRGHLHGNRFCVVVRNLPAAFTLGQTQARAQLSLDRLAANGLRNYYGEQRFGKDLRNLEPGLATLAGKRRRQKKGDLVLSAGQSALFNLYLATRAERGLCRSVLAGDILQKRDSGGMFECEDPAADQARLDAGELVITGPMFGSKMRSPTPGTPAHALEQALLASVGLSPAKLARLGRSAPGTRRRLLVWPGQLELAPAPAISSATAPELSPGLALRFSLPPGSYATVLLRELCG</sequence>
<dbReference type="InterPro" id="IPR050170">
    <property type="entry name" value="TruD_pseudoU_synthase"/>
</dbReference>
<proteinExistence type="inferred from homology"/>
<dbReference type="EMBL" id="JMCC02000015">
    <property type="protein sequence ID" value="KIG18064.1"/>
    <property type="molecule type" value="Genomic_DNA"/>
</dbReference>
<dbReference type="GO" id="GO:0001522">
    <property type="term" value="P:pseudouridine synthesis"/>
    <property type="evidence" value="ECO:0007669"/>
    <property type="project" value="InterPro"/>
</dbReference>
<keyword evidence="2" id="KW-0819">tRNA processing</keyword>